<feature type="chain" id="PRO_5026066494" evidence="14">
    <location>
        <begin position="26"/>
        <end position="1107"/>
    </location>
</feature>
<keyword evidence="2 11" id="KW-0813">Transport</keyword>
<dbReference type="InterPro" id="IPR010917">
    <property type="entry name" value="TonB_rcpt_CS"/>
</dbReference>
<keyword evidence="4" id="KW-0410">Iron transport</keyword>
<keyword evidence="5 11" id="KW-0812">Transmembrane</keyword>
<evidence type="ECO:0000256" key="8">
    <source>
        <dbReference type="ARBA" id="ARBA00023077"/>
    </source>
</evidence>
<evidence type="ECO:0000256" key="5">
    <source>
        <dbReference type="ARBA" id="ARBA00022692"/>
    </source>
</evidence>
<evidence type="ECO:0000313" key="16">
    <source>
        <dbReference type="EMBL" id="MXP37134.1"/>
    </source>
</evidence>
<dbReference type="InterPro" id="IPR012910">
    <property type="entry name" value="Plug_dom"/>
</dbReference>
<comment type="subcellular location">
    <subcellularLocation>
        <location evidence="1 11">Cell outer membrane</location>
        <topology evidence="1 11">Multi-pass membrane protein</topology>
    </subcellularLocation>
</comment>
<evidence type="ECO:0000256" key="9">
    <source>
        <dbReference type="ARBA" id="ARBA00023136"/>
    </source>
</evidence>
<dbReference type="Pfam" id="PF00593">
    <property type="entry name" value="TonB_dep_Rec_b-barrel"/>
    <property type="match status" value="1"/>
</dbReference>
<dbReference type="Pfam" id="PF07715">
    <property type="entry name" value="Plug"/>
    <property type="match status" value="1"/>
</dbReference>
<proteinExistence type="inferred from homology"/>
<dbReference type="PROSITE" id="PS01156">
    <property type="entry name" value="TONB_DEPENDENT_REC_2"/>
    <property type="match status" value="1"/>
</dbReference>
<evidence type="ECO:0000256" key="11">
    <source>
        <dbReference type="PROSITE-ProRule" id="PRU01360"/>
    </source>
</evidence>
<name>A0A6I4UGZ5_9SPHN</name>
<dbReference type="Proteomes" id="UP000430021">
    <property type="component" value="Unassembled WGS sequence"/>
</dbReference>
<evidence type="ECO:0000313" key="17">
    <source>
        <dbReference type="Proteomes" id="UP000430021"/>
    </source>
</evidence>
<dbReference type="InterPro" id="IPR036942">
    <property type="entry name" value="Beta-barrel_TonB_sf"/>
</dbReference>
<keyword evidence="7" id="KW-0408">Iron</keyword>
<feature type="domain" description="Secretin/TonB short N-terminal" evidence="15">
    <location>
        <begin position="50"/>
        <end position="101"/>
    </location>
</feature>
<evidence type="ECO:0000256" key="1">
    <source>
        <dbReference type="ARBA" id="ARBA00004571"/>
    </source>
</evidence>
<evidence type="ECO:0000256" key="7">
    <source>
        <dbReference type="ARBA" id="ARBA00023004"/>
    </source>
</evidence>
<accession>A0A6I4UGZ5</accession>
<gene>
    <name evidence="16" type="ORF">GRI59_00725</name>
</gene>
<comment type="similarity">
    <text evidence="11 13">Belongs to the TonB-dependent receptor family.</text>
</comment>
<dbReference type="InterPro" id="IPR000531">
    <property type="entry name" value="Beta-barrel_TonB"/>
</dbReference>
<dbReference type="GO" id="GO:0006826">
    <property type="term" value="P:iron ion transport"/>
    <property type="evidence" value="ECO:0007669"/>
    <property type="project" value="UniProtKB-KW"/>
</dbReference>
<dbReference type="InterPro" id="IPR039426">
    <property type="entry name" value="TonB-dep_rcpt-like"/>
</dbReference>
<dbReference type="SUPFAM" id="SSF56935">
    <property type="entry name" value="Porins"/>
    <property type="match status" value="1"/>
</dbReference>
<dbReference type="PANTHER" id="PTHR47234">
    <property type="match status" value="1"/>
</dbReference>
<evidence type="ECO:0000256" key="12">
    <source>
        <dbReference type="PROSITE-ProRule" id="PRU10144"/>
    </source>
</evidence>
<keyword evidence="16" id="KW-0675">Receptor</keyword>
<reference evidence="16 17" key="1">
    <citation type="submission" date="2019-12" db="EMBL/GenBank/DDBJ databases">
        <title>Genomic-based taxomic classification of the family Erythrobacteraceae.</title>
        <authorList>
            <person name="Xu L."/>
        </authorList>
    </citation>
    <scope>NUCLEOTIDE SEQUENCE [LARGE SCALE GENOMIC DNA]</scope>
    <source>
        <strain evidence="16 17">JCM 10282</strain>
    </source>
</reference>
<protein>
    <submittedName>
        <fullName evidence="16">TonB-dependent receptor</fullName>
    </submittedName>
</protein>
<keyword evidence="6 14" id="KW-0732">Signal</keyword>
<evidence type="ECO:0000256" key="3">
    <source>
        <dbReference type="ARBA" id="ARBA00022452"/>
    </source>
</evidence>
<comment type="caution">
    <text evidence="16">The sequence shown here is derived from an EMBL/GenBank/DDBJ whole genome shotgun (WGS) entry which is preliminary data.</text>
</comment>
<evidence type="ECO:0000256" key="6">
    <source>
        <dbReference type="ARBA" id="ARBA00022729"/>
    </source>
</evidence>
<dbReference type="SMART" id="SM00965">
    <property type="entry name" value="STN"/>
    <property type="match status" value="1"/>
</dbReference>
<feature type="short sequence motif" description="TonB C-terminal box" evidence="12">
    <location>
        <begin position="1090"/>
        <end position="1107"/>
    </location>
</feature>
<dbReference type="Gene3D" id="2.170.130.10">
    <property type="entry name" value="TonB-dependent receptor, plug domain"/>
    <property type="match status" value="1"/>
</dbReference>
<dbReference type="Gene3D" id="3.55.50.30">
    <property type="match status" value="1"/>
</dbReference>
<dbReference type="AlphaFoldDB" id="A0A6I4UGZ5"/>
<keyword evidence="8 13" id="KW-0798">TonB box</keyword>
<evidence type="ECO:0000259" key="15">
    <source>
        <dbReference type="SMART" id="SM00965"/>
    </source>
</evidence>
<evidence type="ECO:0000256" key="13">
    <source>
        <dbReference type="RuleBase" id="RU003357"/>
    </source>
</evidence>
<keyword evidence="10 11" id="KW-0998">Cell outer membrane</keyword>
<feature type="signal peptide" evidence="14">
    <location>
        <begin position="1"/>
        <end position="25"/>
    </location>
</feature>
<evidence type="ECO:0000256" key="2">
    <source>
        <dbReference type="ARBA" id="ARBA00022448"/>
    </source>
</evidence>
<dbReference type="InterPro" id="IPR037066">
    <property type="entry name" value="Plug_dom_sf"/>
</dbReference>
<keyword evidence="3 11" id="KW-1134">Transmembrane beta strand</keyword>
<keyword evidence="4" id="KW-0406">Ion transport</keyword>
<dbReference type="PROSITE" id="PS52016">
    <property type="entry name" value="TONB_DEPENDENT_REC_3"/>
    <property type="match status" value="1"/>
</dbReference>
<dbReference type="InterPro" id="IPR011662">
    <property type="entry name" value="Secretin/TonB_short_N"/>
</dbReference>
<organism evidence="16 17">
    <name type="scientific">Erythrobacter ramosus</name>
    <dbReference type="NCBI Taxonomy" id="35811"/>
    <lineage>
        <taxon>Bacteria</taxon>
        <taxon>Pseudomonadati</taxon>
        <taxon>Pseudomonadota</taxon>
        <taxon>Alphaproteobacteria</taxon>
        <taxon>Sphingomonadales</taxon>
        <taxon>Erythrobacteraceae</taxon>
        <taxon>Erythrobacter/Porphyrobacter group</taxon>
        <taxon>Erythrobacter</taxon>
    </lineage>
</organism>
<evidence type="ECO:0000256" key="4">
    <source>
        <dbReference type="ARBA" id="ARBA00022496"/>
    </source>
</evidence>
<evidence type="ECO:0000256" key="10">
    <source>
        <dbReference type="ARBA" id="ARBA00023237"/>
    </source>
</evidence>
<sequence length="1107" mass="117307">MAFLKSASVLMATTAIVCLAQPAAAQERPISVPAGTMQQALDLLARESGTQLIYRSDDIRSLRTKGVKNAPNVEAALKALIADTPLAVRRGADGALVLVRQTAKVSVEVTEPEPASEPIEIVVTGSRIARSAVDSLQPLVVDTKEYIRTRGFQNVGEALRDNPLFTAGLDSRAGRQDEGDVGATFPNLLGLGSNRTLTLIDGKRAVSSASSSAGGINGLQVDVNTIPNVLIERIEVITVGGAPIYGSDAIAGTVNLVLKRDFTGLAVDAQAGLSEQGDAGTQRIGAVFGANFDGGRGNITLTSEYTKQDTLLGSQRPDTSANLLLLSGSGTPTNVLVRNNAFPSLSYFGVPSQLVGLFFPDPTFFVTNASGQAVGFNASGTLQPIPLGVAPADSASPLLSAGIPYDGGQTFRYGDATALRNPSERYTFGALGSYEFSPSLRANIRANYSHVDATAIGDPGDFFDLLTVPTQSPFLAAADRTLIASQIPGSTFNLGRILSDIGSPDLHSEATSRSAVAELAGDLSLGAREFSWNLSYSYGQTDRTVRRRSMIGTNLDRAQDVVIANGNGSGVLIDPLTTNLPAGFSFANFAFDASRGGYINSAGTQLITCRSRATGVDRSCLPFNPFGTTNPAAVRDYITDDAIFRSKIQQQFVQGNIEGFLFDLPGGPVKAGAGFEIRREESRYAVDAASAAGSYVFGSGNLGTPIGIPASANVGGSFTSKEIYAEAVVPLIGPDMDIPLTYKLELEGSARYLDNTVAGRDVIWTAGGRWTVTPGLVVHANATRSVRAPSIAELFSGDQAVTGNIPDVCGRSQFRQNATRQANCISAVIARGVRPDAASALTFLNTFNPSFFPRTGTQSGNPDLDNEIANSWNVGAAISPKLLRGLSGSVDYNVINLKNTIRLSSISSATRLCYDSSDFPNNFNCNLFTRGTNFQTQSGYRTGPVNAGEIRFAAITANLGYQFDLNGIGSFSIGGSGIWNTHFDSSPDGVTLEDNIDTIGAEKFRGRLNLGYDTGNLSLLWTVNYVSSAFLDVNAKSDPDFYEIRRIDSYDTHDLSVAYTINSESDRQFVLRANVQNLFDKDLPLVANGANYDAIGRRFIVGVSTQF</sequence>
<dbReference type="EMBL" id="WTYB01000001">
    <property type="protein sequence ID" value="MXP37134.1"/>
    <property type="molecule type" value="Genomic_DNA"/>
</dbReference>
<dbReference type="Gene3D" id="2.40.170.20">
    <property type="entry name" value="TonB-dependent receptor, beta-barrel domain"/>
    <property type="match status" value="1"/>
</dbReference>
<evidence type="ECO:0000256" key="14">
    <source>
        <dbReference type="SAM" id="SignalP"/>
    </source>
</evidence>
<dbReference type="GO" id="GO:0009279">
    <property type="term" value="C:cell outer membrane"/>
    <property type="evidence" value="ECO:0007669"/>
    <property type="project" value="UniProtKB-SubCell"/>
</dbReference>
<keyword evidence="9 11" id="KW-0472">Membrane</keyword>
<dbReference type="PANTHER" id="PTHR47234:SF2">
    <property type="entry name" value="TONB-DEPENDENT RECEPTOR"/>
    <property type="match status" value="1"/>
</dbReference>